<accession>A0A0F9LDH1</accession>
<proteinExistence type="predicted"/>
<organism evidence="1">
    <name type="scientific">marine sediment metagenome</name>
    <dbReference type="NCBI Taxonomy" id="412755"/>
    <lineage>
        <taxon>unclassified sequences</taxon>
        <taxon>metagenomes</taxon>
        <taxon>ecological metagenomes</taxon>
    </lineage>
</organism>
<protein>
    <submittedName>
        <fullName evidence="1">Uncharacterized protein</fullName>
    </submittedName>
</protein>
<gene>
    <name evidence="1" type="ORF">LCGC14_1212850</name>
</gene>
<dbReference type="AlphaFoldDB" id="A0A0F9LDH1"/>
<comment type="caution">
    <text evidence="1">The sequence shown here is derived from an EMBL/GenBank/DDBJ whole genome shotgun (WGS) entry which is preliminary data.</text>
</comment>
<evidence type="ECO:0000313" key="1">
    <source>
        <dbReference type="EMBL" id="KKM93004.1"/>
    </source>
</evidence>
<name>A0A0F9LDH1_9ZZZZ</name>
<dbReference type="EMBL" id="LAZR01006325">
    <property type="protein sequence ID" value="KKM93004.1"/>
    <property type="molecule type" value="Genomic_DNA"/>
</dbReference>
<sequence>ELNLVNELVGTSTGGASQTFTVAFPPVDDLDDLIVKVNNVAWTRLDTFIGTDPTDEVYTFDFTTGTVTFGDGTQGKIPPTGNTITVSYTPDTILFGKETSEQLWIGVQSIDVIANTVTVELERVAPPDTSSCQTLRSPILGVTGVFLNSDPNRLGTNFFSGGSFNTVTGVITLGTSLPNTDDVLIDYTYEIDDDNESSFVQIGRTTKSATLNSIPSNNGKKLNFRIVVPSSASPSSPQKIRFKLRVEYKQ</sequence>
<reference evidence="1" key="1">
    <citation type="journal article" date="2015" name="Nature">
        <title>Complex archaea that bridge the gap between prokaryotes and eukaryotes.</title>
        <authorList>
            <person name="Spang A."/>
            <person name="Saw J.H."/>
            <person name="Jorgensen S.L."/>
            <person name="Zaremba-Niedzwiedzka K."/>
            <person name="Martijn J."/>
            <person name="Lind A.E."/>
            <person name="van Eijk R."/>
            <person name="Schleper C."/>
            <person name="Guy L."/>
            <person name="Ettema T.J."/>
        </authorList>
    </citation>
    <scope>NUCLEOTIDE SEQUENCE</scope>
</reference>
<feature type="non-terminal residue" evidence="1">
    <location>
        <position position="1"/>
    </location>
</feature>